<reference evidence="3" key="1">
    <citation type="submission" date="2016-10" db="EMBL/GenBank/DDBJ databases">
        <authorList>
            <person name="Varghese N."/>
            <person name="Submissions S."/>
        </authorList>
    </citation>
    <scope>NUCLEOTIDE SEQUENCE [LARGE SCALE GENOMIC DNA]</scope>
    <source>
        <strain evidence="3">DSM 23664</strain>
    </source>
</reference>
<dbReference type="GO" id="GO:0016301">
    <property type="term" value="F:kinase activity"/>
    <property type="evidence" value="ECO:0007669"/>
    <property type="project" value="UniProtKB-KW"/>
</dbReference>
<dbReference type="InterPro" id="IPR002575">
    <property type="entry name" value="Aminoglycoside_PTrfase"/>
</dbReference>
<dbReference type="PANTHER" id="PTHR21310">
    <property type="entry name" value="AMINOGLYCOSIDE PHOSPHOTRANSFERASE-RELATED-RELATED"/>
    <property type="match status" value="1"/>
</dbReference>
<dbReference type="InterPro" id="IPR051678">
    <property type="entry name" value="AGP_Transferase"/>
</dbReference>
<dbReference type="STRING" id="753702.SAMN04488102_103109"/>
<dbReference type="Proteomes" id="UP000199612">
    <property type="component" value="Unassembled WGS sequence"/>
</dbReference>
<gene>
    <name evidence="2" type="ORF">SAMN04488102_103109</name>
</gene>
<dbReference type="PANTHER" id="PTHR21310:SF40">
    <property type="entry name" value="AMINOGLYCOSIDE PHOSPHOTRANSFERASE DOMAIN-CONTAINING PROTEIN-RELATED"/>
    <property type="match status" value="1"/>
</dbReference>
<name>A0A1I1GQZ9_9LACT</name>
<sequence length="304" mass="34704">MKLSPETRQWLEGTLDIKVVNSEPLLGGTSSRLWLITIREENARFIKVVLREYTDKEWLALEPGIAEQEALNLKTAQKSPVTAPILLAADPYAKVTTHPTVVMSHIEGKVMLQPENMAEWLDELAKTLAALHNNKAHVKHSYFRYFDLEKTVRAAWSSQPQLWRKAFSHVKNTPQPESEKIFIHRDFHPTNVLFKGTTVNGVIDWPNACMGPREVDVAHCRWNLAMLEGVDAADAFLIQYLKHSGIKKYDHYWDLEALLNVFSEESPVVYAGWEIFGRTDVTPQTIRDRMDAFLVQALMPGADR</sequence>
<dbReference type="SUPFAM" id="SSF56112">
    <property type="entry name" value="Protein kinase-like (PK-like)"/>
    <property type="match status" value="1"/>
</dbReference>
<dbReference type="InterPro" id="IPR011009">
    <property type="entry name" value="Kinase-like_dom_sf"/>
</dbReference>
<feature type="domain" description="Aminoglycoside phosphotransferase" evidence="1">
    <location>
        <begin position="24"/>
        <end position="244"/>
    </location>
</feature>
<evidence type="ECO:0000313" key="2">
    <source>
        <dbReference type="EMBL" id="SFC11673.1"/>
    </source>
</evidence>
<accession>A0A1I1GQZ9</accession>
<keyword evidence="3" id="KW-1185">Reference proteome</keyword>
<dbReference type="OrthoDB" id="9800774at2"/>
<keyword evidence="2" id="KW-0808">Transferase</keyword>
<keyword evidence="2" id="KW-0418">Kinase</keyword>
<evidence type="ECO:0000313" key="3">
    <source>
        <dbReference type="Proteomes" id="UP000199612"/>
    </source>
</evidence>
<dbReference type="Gene3D" id="3.90.1200.10">
    <property type="match status" value="1"/>
</dbReference>
<dbReference type="Pfam" id="PF01636">
    <property type="entry name" value="APH"/>
    <property type="match status" value="1"/>
</dbReference>
<organism evidence="2 3">
    <name type="scientific">Alkalibacterium subtropicum</name>
    <dbReference type="NCBI Taxonomy" id="753702"/>
    <lineage>
        <taxon>Bacteria</taxon>
        <taxon>Bacillati</taxon>
        <taxon>Bacillota</taxon>
        <taxon>Bacilli</taxon>
        <taxon>Lactobacillales</taxon>
        <taxon>Carnobacteriaceae</taxon>
        <taxon>Alkalibacterium</taxon>
    </lineage>
</organism>
<dbReference type="AlphaFoldDB" id="A0A1I1GQZ9"/>
<protein>
    <submittedName>
        <fullName evidence="2">Ser/Thr protein kinase RdoA involved in Cpx stress response, MazF antagonist</fullName>
    </submittedName>
</protein>
<evidence type="ECO:0000259" key="1">
    <source>
        <dbReference type="Pfam" id="PF01636"/>
    </source>
</evidence>
<dbReference type="RefSeq" id="WP_091528910.1">
    <property type="nucleotide sequence ID" value="NZ_FOLT01000003.1"/>
</dbReference>
<dbReference type="EMBL" id="FOLT01000003">
    <property type="protein sequence ID" value="SFC11673.1"/>
    <property type="molecule type" value="Genomic_DNA"/>
</dbReference>
<proteinExistence type="predicted"/>